<dbReference type="NCBIfam" id="NF033928">
    <property type="entry name" value="alph_xenorhab_A"/>
    <property type="match status" value="1"/>
</dbReference>
<evidence type="ECO:0000313" key="2">
    <source>
        <dbReference type="EMBL" id="QRK85142.1"/>
    </source>
</evidence>
<keyword evidence="3" id="KW-1185">Reference proteome</keyword>
<keyword evidence="1" id="KW-0175">Coiled coil</keyword>
<organism evidence="2 3">
    <name type="scientific">Pseudomonas granadensis</name>
    <dbReference type="NCBI Taxonomy" id="1421430"/>
    <lineage>
        <taxon>Bacteria</taxon>
        <taxon>Pseudomonadati</taxon>
        <taxon>Pseudomonadota</taxon>
        <taxon>Gammaproteobacteria</taxon>
        <taxon>Pseudomonadales</taxon>
        <taxon>Pseudomonadaceae</taxon>
        <taxon>Pseudomonas</taxon>
    </lineage>
</organism>
<dbReference type="Proteomes" id="UP000663686">
    <property type="component" value="Chromosome"/>
</dbReference>
<evidence type="ECO:0000256" key="1">
    <source>
        <dbReference type="SAM" id="Coils"/>
    </source>
</evidence>
<protein>
    <submittedName>
        <fullName evidence="2">Alpha-xenorhabdolysin family binary toxin subunit A</fullName>
    </submittedName>
</protein>
<evidence type="ECO:0000313" key="3">
    <source>
        <dbReference type="Proteomes" id="UP000663686"/>
    </source>
</evidence>
<dbReference type="InterPro" id="IPR047760">
    <property type="entry name" value="XaxB-like"/>
</dbReference>
<reference evidence="2 3" key="2">
    <citation type="submission" date="2021-03" db="EMBL/GenBank/DDBJ databases">
        <title>P. granadensis CT364 genome publication.</title>
        <authorList>
            <person name="Stach J."/>
            <person name="Montero-Calasanz Md.C."/>
        </authorList>
    </citation>
    <scope>NUCLEOTIDE SEQUENCE [LARGE SCALE GENOMIC DNA]</scope>
    <source>
        <strain evidence="2 3">CT364</strain>
    </source>
</reference>
<name>A0ABX7GII7_9PSED</name>
<dbReference type="NCBIfam" id="NF033927">
    <property type="entry name" value="alph_xenorhab_B"/>
    <property type="match status" value="1"/>
</dbReference>
<dbReference type="CDD" id="cd22657">
    <property type="entry name" value="ClyA_XaxA-like"/>
    <property type="match status" value="1"/>
</dbReference>
<reference evidence="2 3" key="1">
    <citation type="submission" date="2021-02" db="EMBL/GenBank/DDBJ databases">
        <authorList>
            <person name="Cea Torrescassana E."/>
        </authorList>
    </citation>
    <scope>NUCLEOTIDE SEQUENCE [LARGE SCALE GENOMIC DNA]</scope>
    <source>
        <strain evidence="2 3">CT364</strain>
    </source>
</reference>
<feature type="coiled-coil region" evidence="1">
    <location>
        <begin position="548"/>
        <end position="575"/>
    </location>
</feature>
<dbReference type="Gene3D" id="1.20.1170.10">
    <property type="match status" value="1"/>
</dbReference>
<proteinExistence type="predicted"/>
<accession>A0ABX7GII7</accession>
<dbReference type="SUPFAM" id="SSF58100">
    <property type="entry name" value="Bacterial hemolysins"/>
    <property type="match status" value="1"/>
</dbReference>
<feature type="coiled-coil region" evidence="1">
    <location>
        <begin position="230"/>
        <end position="257"/>
    </location>
</feature>
<gene>
    <name evidence="2" type="ORF">JN757_05040</name>
</gene>
<dbReference type="EMBL" id="CP069352">
    <property type="protein sequence ID" value="QRK85142.1"/>
    <property type="molecule type" value="Genomic_DNA"/>
</dbReference>
<sequence length="737" mass="82887">MGIRMDDKIVEAAVKAPQVFIAASVGEGQEYHRGVGIQLTKEQIISLRKYEVLGLSLPIRLQDVIAYLNYGAGDSGGVGLKPADFLFTFTKVYDHAKGWSTLREDIKLTGTHLKIFAGSIIRMGRDIVEVYEDLKVSRYLEEHNINTPEEFLKLKQKFPNLPDLNVPAADVKEIGQYLNGLLNKISECHLKAEEVRGKLDKFGTEMREGVLPEIARRLEFVSRNTYQADIQALQDVIDQRSKEIDELNKRYDQMVEEAIKSAATLNIGGLILGIYGGIKAEGIRKERNRLKGEQQADNQKMASKNQTLSSLNKVRDDLQNLNYVAIEAELATQNLMLVWNALSAYISASVSDAGLLGEATTLRRFKNQLLGVIDPWEQIQISADQLVGVFAAAEQEYGNSFQTFRSRTLMLSPKNYSAYPEVNMAALRNYAGLIQAENTTAQMLFEQFDYLPGTVSSMNDICLAVQKAVFGIRDQAQQNVIHLQRAQSKLRDLQAELGEPDDEQDIHEDMELQLKGIFNKLSERYENLKGSRNGMSTAYDRATSQGWVATLQQDREASQALKINAEEKLIDLEAEMKVVSDGIDLIGKAGVEKIGEQAQLTLDRLKALGLAPPQVQIALLAIDTLKKMISGIGEAISFFNMLAFYDRLKDKAADLRTRVRNYQKDITRIDGKIRLVAVLDRLDDERWNYVNEYSNLEAVSYSLCRDFEQNKAQHVEERAATAIARIDDVVKYLRQIQ</sequence>